<reference evidence="8" key="1">
    <citation type="submission" date="2020-03" db="EMBL/GenBank/DDBJ databases">
        <title>Site-based positive gene gene selection in Geosmithia morbida across the United States reveals a broad range of putative effectors and factors for local host and environmental adapation.</title>
        <authorList>
            <person name="Onufrak A."/>
            <person name="Murdoch R.W."/>
            <person name="Gazis R."/>
            <person name="Huff M."/>
            <person name="Staton M."/>
            <person name="Klingeman W."/>
            <person name="Hadziabdic D."/>
        </authorList>
    </citation>
    <scope>NUCLEOTIDE SEQUENCE</scope>
    <source>
        <strain evidence="8">1262</strain>
    </source>
</reference>
<keyword evidence="5" id="KW-0472">Membrane</keyword>
<dbReference type="AlphaFoldDB" id="A0A9P5D1Q4"/>
<name>A0A9P5D1Q4_9HYPO</name>
<dbReference type="Proteomes" id="UP000749293">
    <property type="component" value="Unassembled WGS sequence"/>
</dbReference>
<evidence type="ECO:0000313" key="9">
    <source>
        <dbReference type="Proteomes" id="UP000749293"/>
    </source>
</evidence>
<keyword evidence="9" id="KW-1185">Reference proteome</keyword>
<keyword evidence="4" id="KW-1133">Transmembrane helix</keyword>
<evidence type="ECO:0000256" key="4">
    <source>
        <dbReference type="ARBA" id="ARBA00022989"/>
    </source>
</evidence>
<dbReference type="OrthoDB" id="2802411at2759"/>
<comment type="similarity">
    <text evidence="2">Belongs to the UPF0057 (PMP3) family.</text>
</comment>
<evidence type="ECO:0000256" key="3">
    <source>
        <dbReference type="ARBA" id="ARBA00022692"/>
    </source>
</evidence>
<evidence type="ECO:0000256" key="6">
    <source>
        <dbReference type="SAM" id="MobiDB-lite"/>
    </source>
</evidence>
<protein>
    <submittedName>
        <fullName evidence="8">Uncharacterized membrane protein YqaE,-like protein of Blt101, UPF0057 family</fullName>
    </submittedName>
</protein>
<accession>A0A9P5D1Q4</accession>
<dbReference type="GeneID" id="55972775"/>
<comment type="subcellular location">
    <subcellularLocation>
        <location evidence="1">Membrane</location>
    </subcellularLocation>
</comment>
<evidence type="ECO:0000256" key="2">
    <source>
        <dbReference type="ARBA" id="ARBA00009530"/>
    </source>
</evidence>
<feature type="signal peptide" evidence="7">
    <location>
        <begin position="1"/>
        <end position="20"/>
    </location>
</feature>
<feature type="compositionally biased region" description="Polar residues" evidence="6">
    <location>
        <begin position="126"/>
        <end position="138"/>
    </location>
</feature>
<proteinExistence type="inferred from homology"/>
<dbReference type="EMBL" id="JAANYQ010000007">
    <property type="protein sequence ID" value="KAF4123002.1"/>
    <property type="molecule type" value="Genomic_DNA"/>
</dbReference>
<feature type="region of interest" description="Disordered" evidence="6">
    <location>
        <begin position="108"/>
        <end position="173"/>
    </location>
</feature>
<dbReference type="RefSeq" id="XP_035321654.1">
    <property type="nucleotide sequence ID" value="XM_035468520.1"/>
</dbReference>
<evidence type="ECO:0000256" key="5">
    <source>
        <dbReference type="ARBA" id="ARBA00023136"/>
    </source>
</evidence>
<keyword evidence="7" id="KW-0732">Signal</keyword>
<sequence length="173" mass="18960">MCSSDIFLGFIALLFPPVAGEYHDLPPYSSTCPGFFTNISLSTVWVKRGICSADSLINICLCVVGFFPGLIHAWYIIAKFPDPWDYDYESLAEENGRPQVIYIVQDQQPPRQQHQMHGNAAPSPYGTVQSHDQSQTYAPTPAEAGSSSQPQHEGVPPSYAQAVAGDHKTQTNS</sequence>
<dbReference type="Pfam" id="PF01679">
    <property type="entry name" value="Pmp3"/>
    <property type="match status" value="1"/>
</dbReference>
<evidence type="ECO:0000313" key="8">
    <source>
        <dbReference type="EMBL" id="KAF4123002.1"/>
    </source>
</evidence>
<evidence type="ECO:0000256" key="1">
    <source>
        <dbReference type="ARBA" id="ARBA00004370"/>
    </source>
</evidence>
<comment type="caution">
    <text evidence="8">The sequence shown here is derived from an EMBL/GenBank/DDBJ whole genome shotgun (WGS) entry which is preliminary data.</text>
</comment>
<dbReference type="GO" id="GO:0016020">
    <property type="term" value="C:membrane"/>
    <property type="evidence" value="ECO:0007669"/>
    <property type="project" value="UniProtKB-SubCell"/>
</dbReference>
<evidence type="ECO:0000256" key="7">
    <source>
        <dbReference type="SAM" id="SignalP"/>
    </source>
</evidence>
<dbReference type="InterPro" id="IPR000612">
    <property type="entry name" value="PMP3"/>
</dbReference>
<feature type="chain" id="PRO_5040143105" evidence="7">
    <location>
        <begin position="21"/>
        <end position="173"/>
    </location>
</feature>
<keyword evidence="3" id="KW-0812">Transmembrane</keyword>
<organism evidence="8 9">
    <name type="scientific">Geosmithia morbida</name>
    <dbReference type="NCBI Taxonomy" id="1094350"/>
    <lineage>
        <taxon>Eukaryota</taxon>
        <taxon>Fungi</taxon>
        <taxon>Dikarya</taxon>
        <taxon>Ascomycota</taxon>
        <taxon>Pezizomycotina</taxon>
        <taxon>Sordariomycetes</taxon>
        <taxon>Hypocreomycetidae</taxon>
        <taxon>Hypocreales</taxon>
        <taxon>Bionectriaceae</taxon>
        <taxon>Geosmithia</taxon>
    </lineage>
</organism>
<gene>
    <name evidence="8" type="ORF">GMORB2_6550</name>
</gene>